<feature type="transmembrane region" description="Helical" evidence="7">
    <location>
        <begin position="114"/>
        <end position="134"/>
    </location>
</feature>
<dbReference type="GO" id="GO:0005886">
    <property type="term" value="C:plasma membrane"/>
    <property type="evidence" value="ECO:0007669"/>
    <property type="project" value="UniProtKB-SubCell"/>
</dbReference>
<feature type="transmembrane region" description="Helical" evidence="7">
    <location>
        <begin position="44"/>
        <end position="66"/>
    </location>
</feature>
<comment type="caution">
    <text evidence="8">The sequence shown here is derived from an EMBL/GenBank/DDBJ whole genome shotgun (WGS) entry which is preliminary data.</text>
</comment>
<feature type="transmembrane region" description="Helical" evidence="7">
    <location>
        <begin position="226"/>
        <end position="247"/>
    </location>
</feature>
<comment type="subcellular location">
    <subcellularLocation>
        <location evidence="1">Cell membrane</location>
        <topology evidence="1">Multi-pass membrane protein</topology>
    </subcellularLocation>
</comment>
<dbReference type="InterPro" id="IPR017039">
    <property type="entry name" value="Virul_fac_BrkB"/>
</dbReference>
<gene>
    <name evidence="8" type="ORF">N864_00865</name>
</gene>
<dbReference type="Pfam" id="PF03631">
    <property type="entry name" value="Virul_fac_BrkB"/>
    <property type="match status" value="1"/>
</dbReference>
<keyword evidence="9" id="KW-1185">Reference proteome</keyword>
<feature type="transmembrane region" description="Helical" evidence="7">
    <location>
        <begin position="154"/>
        <end position="175"/>
    </location>
</feature>
<dbReference type="AlphaFoldDB" id="W9GQ55"/>
<reference evidence="9" key="1">
    <citation type="submission" date="2013-08" db="EMBL/GenBank/DDBJ databases">
        <title>Intrasporangium oryzae NRRL B-24470.</title>
        <authorList>
            <person name="Liu H."/>
            <person name="Wang G."/>
        </authorList>
    </citation>
    <scope>NUCLEOTIDE SEQUENCE [LARGE SCALE GENOMIC DNA]</scope>
    <source>
        <strain evidence="9">Q5-1</strain>
    </source>
</reference>
<keyword evidence="4 7" id="KW-1133">Transmembrane helix</keyword>
<name>W9GQ55_9MICO</name>
<feature type="transmembrane region" description="Helical" evidence="7">
    <location>
        <begin position="267"/>
        <end position="291"/>
    </location>
</feature>
<proteinExistence type="predicted"/>
<evidence type="ECO:0000256" key="3">
    <source>
        <dbReference type="ARBA" id="ARBA00022692"/>
    </source>
</evidence>
<dbReference type="Proteomes" id="UP000019494">
    <property type="component" value="Unassembled WGS sequence"/>
</dbReference>
<evidence type="ECO:0000256" key="4">
    <source>
        <dbReference type="ARBA" id="ARBA00022989"/>
    </source>
</evidence>
<feature type="region of interest" description="Disordered" evidence="6">
    <location>
        <begin position="316"/>
        <end position="401"/>
    </location>
</feature>
<dbReference type="EMBL" id="AWQS01000072">
    <property type="protein sequence ID" value="EWT05989.1"/>
    <property type="molecule type" value="Genomic_DNA"/>
</dbReference>
<sequence length="401" mass="43015">MMEVKRRVRGALVHVPGAMTTARLTLETVRACLRYRVTGLASEAAFFMLLSLPPLVLGLFGGVGYVGSLLGPDTVQRVVEAVSTYAARFLSQETLDQLLLPTVDEVLRTGRADLISVGFLLSLWSGSRALNVFVDTISIMYGQSGVRGIIRTRALSLSLYSVGVVVAVIIMPLVLLGPEIIGGWLPEQFEVVMIAYWPLVLVLTIATLTTIYHIATPRRAPWWRNLPGAVLAFAIWIVASIVVRISIEASLGGASIYGPLSTPIVLLIWLYVLAIAILIGAGLNAATRVLWPATLHEGTGRRILAWAKDGAENLLTRGESEGETGQRDGEPPARAPRASGAPGASGAERPGPVMAGATAREEADGADTQRAREQQFEHRERSALAEAIERGLRRGVGSDKD</sequence>
<feature type="compositionally biased region" description="Basic and acidic residues" evidence="6">
    <location>
        <begin position="359"/>
        <end position="401"/>
    </location>
</feature>
<evidence type="ECO:0000256" key="7">
    <source>
        <dbReference type="SAM" id="Phobius"/>
    </source>
</evidence>
<evidence type="ECO:0000313" key="9">
    <source>
        <dbReference type="Proteomes" id="UP000019494"/>
    </source>
</evidence>
<evidence type="ECO:0000313" key="8">
    <source>
        <dbReference type="EMBL" id="EWT05989.1"/>
    </source>
</evidence>
<keyword evidence="3 7" id="KW-0812">Transmembrane</keyword>
<feature type="compositionally biased region" description="Basic and acidic residues" evidence="6">
    <location>
        <begin position="318"/>
        <end position="331"/>
    </location>
</feature>
<evidence type="ECO:0000256" key="6">
    <source>
        <dbReference type="SAM" id="MobiDB-lite"/>
    </source>
</evidence>
<accession>W9GQ55</accession>
<keyword evidence="2" id="KW-1003">Cell membrane</keyword>
<feature type="compositionally biased region" description="Low complexity" evidence="6">
    <location>
        <begin position="335"/>
        <end position="352"/>
    </location>
</feature>
<protein>
    <submittedName>
        <fullName evidence="8">Membrane protein</fullName>
    </submittedName>
</protein>
<organism evidence="8 9">
    <name type="scientific">Intrasporangium chromatireducens Q5-1</name>
    <dbReference type="NCBI Taxonomy" id="584657"/>
    <lineage>
        <taxon>Bacteria</taxon>
        <taxon>Bacillati</taxon>
        <taxon>Actinomycetota</taxon>
        <taxon>Actinomycetes</taxon>
        <taxon>Micrococcales</taxon>
        <taxon>Intrasporangiaceae</taxon>
        <taxon>Intrasporangium</taxon>
    </lineage>
</organism>
<keyword evidence="5 7" id="KW-0472">Membrane</keyword>
<feature type="transmembrane region" description="Helical" evidence="7">
    <location>
        <begin position="195"/>
        <end position="214"/>
    </location>
</feature>
<dbReference type="PANTHER" id="PTHR30213:SF0">
    <property type="entry name" value="UPF0761 MEMBRANE PROTEIN YIHY"/>
    <property type="match status" value="1"/>
</dbReference>
<dbReference type="PANTHER" id="PTHR30213">
    <property type="entry name" value="INNER MEMBRANE PROTEIN YHJD"/>
    <property type="match status" value="1"/>
</dbReference>
<dbReference type="PATRIC" id="fig|584657.3.peg.2093"/>
<evidence type="ECO:0000256" key="5">
    <source>
        <dbReference type="ARBA" id="ARBA00023136"/>
    </source>
</evidence>
<evidence type="ECO:0000256" key="1">
    <source>
        <dbReference type="ARBA" id="ARBA00004651"/>
    </source>
</evidence>
<evidence type="ECO:0000256" key="2">
    <source>
        <dbReference type="ARBA" id="ARBA00022475"/>
    </source>
</evidence>